<dbReference type="InParanoid" id="H0W975"/>
<evidence type="ECO:0000256" key="10">
    <source>
        <dbReference type="ARBA" id="ARBA00023224"/>
    </source>
</evidence>
<name>H0W975_CAVPO</name>
<feature type="domain" description="G-protein coupled receptors family 1 profile" evidence="13">
    <location>
        <begin position="45"/>
        <end position="294"/>
    </location>
</feature>
<dbReference type="PRINTS" id="PR00237">
    <property type="entry name" value="GPCRRHODOPSN"/>
</dbReference>
<dbReference type="Gene3D" id="1.20.1070.10">
    <property type="entry name" value="Rhodopsin 7-helix transmembrane proteins"/>
    <property type="match status" value="1"/>
</dbReference>
<keyword evidence="7 11" id="KW-0297">G-protein coupled receptor</keyword>
<dbReference type="Ensembl" id="ENSCPOT00000024713.2">
    <property type="protein sequence ID" value="ENSCPOP00000019533.2"/>
    <property type="gene ID" value="ENSCPOG00000026710.2"/>
</dbReference>
<dbReference type="eggNOG" id="ENOG502T9MB">
    <property type="taxonomic scope" value="Eukaryota"/>
</dbReference>
<dbReference type="GO" id="GO:0004984">
    <property type="term" value="F:olfactory receptor activity"/>
    <property type="evidence" value="ECO:0007669"/>
    <property type="project" value="InterPro"/>
</dbReference>
<feature type="transmembrane region" description="Helical" evidence="12">
    <location>
        <begin position="246"/>
        <end position="264"/>
    </location>
</feature>
<dbReference type="InterPro" id="IPR000276">
    <property type="entry name" value="GPCR_Rhodpsn"/>
</dbReference>
<evidence type="ECO:0000256" key="6">
    <source>
        <dbReference type="ARBA" id="ARBA00022989"/>
    </source>
</evidence>
<dbReference type="PRINTS" id="PR00245">
    <property type="entry name" value="OLFACTORYR"/>
</dbReference>
<keyword evidence="4 11" id="KW-0812">Transmembrane</keyword>
<keyword evidence="9 11" id="KW-0675">Receptor</keyword>
<feature type="transmembrane region" description="Helical" evidence="12">
    <location>
        <begin position="64"/>
        <end position="86"/>
    </location>
</feature>
<dbReference type="GO" id="GO:0005886">
    <property type="term" value="C:plasma membrane"/>
    <property type="evidence" value="ECO:0007669"/>
    <property type="project" value="UniProtKB-SubCell"/>
</dbReference>
<dbReference type="FunCoup" id="H0W975">
    <property type="interactions" value="595"/>
</dbReference>
<evidence type="ECO:0000256" key="7">
    <source>
        <dbReference type="ARBA" id="ARBA00023040"/>
    </source>
</evidence>
<dbReference type="Proteomes" id="UP000005447">
    <property type="component" value="Unassembled WGS sequence"/>
</dbReference>
<keyword evidence="2 12" id="KW-1003">Cell membrane</keyword>
<dbReference type="Bgee" id="ENSCPOG00000026710">
    <property type="expression patterns" value="Expressed in cerebellum and 1 other cell type or tissue"/>
</dbReference>
<evidence type="ECO:0000256" key="12">
    <source>
        <dbReference type="RuleBase" id="RU363047"/>
    </source>
</evidence>
<protein>
    <recommendedName>
        <fullName evidence="12">Olfactory receptor</fullName>
    </recommendedName>
</protein>
<dbReference type="GeneTree" id="ENSGT01150000286913"/>
<gene>
    <name evidence="14" type="primary">LOC100717890</name>
</gene>
<evidence type="ECO:0000256" key="9">
    <source>
        <dbReference type="ARBA" id="ARBA00023170"/>
    </source>
</evidence>
<reference evidence="15" key="1">
    <citation type="journal article" date="2011" name="Nature">
        <title>A high-resolution map of human evolutionary constraint using 29 mammals.</title>
        <authorList>
            <person name="Lindblad-Toh K."/>
            <person name="Garber M."/>
            <person name="Zuk O."/>
            <person name="Lin M.F."/>
            <person name="Parker B.J."/>
            <person name="Washietl S."/>
            <person name="Kheradpour P."/>
            <person name="Ernst J."/>
            <person name="Jordan G."/>
            <person name="Mauceli E."/>
            <person name="Ward L.D."/>
            <person name="Lowe C.B."/>
            <person name="Holloway A.K."/>
            <person name="Clamp M."/>
            <person name="Gnerre S."/>
            <person name="Alfoldi J."/>
            <person name="Beal K."/>
            <person name="Chang J."/>
            <person name="Clawson H."/>
            <person name="Cuff J."/>
            <person name="Di Palma F."/>
            <person name="Fitzgerald S."/>
            <person name="Flicek P."/>
            <person name="Guttman M."/>
            <person name="Hubisz M.J."/>
            <person name="Jaffe D.B."/>
            <person name="Jungreis I."/>
            <person name="Kent W.J."/>
            <person name="Kostka D."/>
            <person name="Lara M."/>
            <person name="Martins A.L."/>
            <person name="Massingham T."/>
            <person name="Moltke I."/>
            <person name="Raney B.J."/>
            <person name="Rasmussen M.D."/>
            <person name="Robinson J."/>
            <person name="Stark A."/>
            <person name="Vilella A.J."/>
            <person name="Wen J."/>
            <person name="Xie X."/>
            <person name="Zody M.C."/>
            <person name="Baldwin J."/>
            <person name="Bloom T."/>
            <person name="Chin C.W."/>
            <person name="Heiman D."/>
            <person name="Nicol R."/>
            <person name="Nusbaum C."/>
            <person name="Young S."/>
            <person name="Wilkinson J."/>
            <person name="Worley K.C."/>
            <person name="Kovar C.L."/>
            <person name="Muzny D.M."/>
            <person name="Gibbs R.A."/>
            <person name="Cree A."/>
            <person name="Dihn H.H."/>
            <person name="Fowler G."/>
            <person name="Jhangiani S."/>
            <person name="Joshi V."/>
            <person name="Lee S."/>
            <person name="Lewis L.R."/>
            <person name="Nazareth L.V."/>
            <person name="Okwuonu G."/>
            <person name="Santibanez J."/>
            <person name="Warren W.C."/>
            <person name="Mardis E.R."/>
            <person name="Weinstock G.M."/>
            <person name="Wilson R.K."/>
            <person name="Delehaunty K."/>
            <person name="Dooling D."/>
            <person name="Fronik C."/>
            <person name="Fulton L."/>
            <person name="Fulton B."/>
            <person name="Graves T."/>
            <person name="Minx P."/>
            <person name="Sodergren E."/>
            <person name="Birney E."/>
            <person name="Margulies E.H."/>
            <person name="Herrero J."/>
            <person name="Green E.D."/>
            <person name="Haussler D."/>
            <person name="Siepel A."/>
            <person name="Goldman N."/>
            <person name="Pollard K.S."/>
            <person name="Pedersen J.S."/>
            <person name="Lander E.S."/>
            <person name="Kellis M."/>
        </authorList>
    </citation>
    <scope>NUCLEOTIDE SEQUENCE [LARGE SCALE GENOMIC DNA]</scope>
    <source>
        <strain evidence="15">2N</strain>
    </source>
</reference>
<evidence type="ECO:0000313" key="14">
    <source>
        <dbReference type="Ensembl" id="ENSCPOP00000019533.2"/>
    </source>
</evidence>
<organism evidence="14 15">
    <name type="scientific">Cavia porcellus</name>
    <name type="common">Guinea pig</name>
    <dbReference type="NCBI Taxonomy" id="10141"/>
    <lineage>
        <taxon>Eukaryota</taxon>
        <taxon>Metazoa</taxon>
        <taxon>Chordata</taxon>
        <taxon>Craniata</taxon>
        <taxon>Vertebrata</taxon>
        <taxon>Euteleostomi</taxon>
        <taxon>Mammalia</taxon>
        <taxon>Eutheria</taxon>
        <taxon>Euarchontoglires</taxon>
        <taxon>Glires</taxon>
        <taxon>Rodentia</taxon>
        <taxon>Hystricomorpha</taxon>
        <taxon>Caviidae</taxon>
        <taxon>Cavia</taxon>
    </lineage>
</organism>
<feature type="transmembrane region" description="Helical" evidence="12">
    <location>
        <begin position="31"/>
        <end position="52"/>
    </location>
</feature>
<dbReference type="FunFam" id="1.20.1070.10:FF:000005">
    <property type="entry name" value="Olfactory receptor"/>
    <property type="match status" value="1"/>
</dbReference>
<evidence type="ECO:0000256" key="8">
    <source>
        <dbReference type="ARBA" id="ARBA00023136"/>
    </source>
</evidence>
<dbReference type="InterPro" id="IPR000725">
    <property type="entry name" value="Olfact_rcpt"/>
</dbReference>
<evidence type="ECO:0000313" key="15">
    <source>
        <dbReference type="Proteomes" id="UP000005447"/>
    </source>
</evidence>
<keyword evidence="8 12" id="KW-0472">Membrane</keyword>
<dbReference type="PROSITE" id="PS50262">
    <property type="entry name" value="G_PROTEIN_RECEP_F1_2"/>
    <property type="match status" value="1"/>
</dbReference>
<keyword evidence="3 12" id="KW-0716">Sensory transduction</keyword>
<evidence type="ECO:0000256" key="2">
    <source>
        <dbReference type="ARBA" id="ARBA00022475"/>
    </source>
</evidence>
<feature type="transmembrane region" description="Helical" evidence="12">
    <location>
        <begin position="276"/>
        <end position="296"/>
    </location>
</feature>
<comment type="similarity">
    <text evidence="11">Belongs to the G-protein coupled receptor 1 family.</text>
</comment>
<proteinExistence type="inferred from homology"/>
<dbReference type="EMBL" id="AAKN02051715">
    <property type="status" value="NOT_ANNOTATED_CDS"/>
    <property type="molecule type" value="Genomic_DNA"/>
</dbReference>
<accession>H0W975</accession>
<sequence length="318" mass="35472">FWNSMKHANESYPEYFILMGLTRYLWLDRPLFFVLLTSYLLTLSGNTAIILVSQLDSQLQSPMYFFLTSLSFLDLCFTTTTVPQMLLNLGGPSKSITYMGCMVQAFVFHWLGCAECVLLGVMALDRYVALCQPLRYSVIMDHKLCSQLSSTAWLLGLANSLLQSTLTFQLPLCGNQALDHFFCELPGLIRMACGNTTVNVAVLAVVATFLIVGPLSMILVSYGYIARAVFRIPSAAGRLRAFNTCSSHLLVVSLFYGPGIYIYMQPSGDDPQDLSKVLTLFYCVITPMANPFIYTLRNTEVKGAVRRLLRKTASSKRV</sequence>
<evidence type="ECO:0000256" key="1">
    <source>
        <dbReference type="ARBA" id="ARBA00004651"/>
    </source>
</evidence>
<keyword evidence="10 11" id="KW-0807">Transducer</keyword>
<evidence type="ECO:0000256" key="4">
    <source>
        <dbReference type="ARBA" id="ARBA00022692"/>
    </source>
</evidence>
<feature type="transmembrane region" description="Helical" evidence="12">
    <location>
        <begin position="106"/>
        <end position="124"/>
    </location>
</feature>
<dbReference type="CDD" id="cd15947">
    <property type="entry name" value="7tmA_OR2B-like"/>
    <property type="match status" value="1"/>
</dbReference>
<dbReference type="PANTHER" id="PTHR26453">
    <property type="entry name" value="OLFACTORY RECEPTOR"/>
    <property type="match status" value="1"/>
</dbReference>
<feature type="transmembrane region" description="Helical" evidence="12">
    <location>
        <begin position="144"/>
        <end position="162"/>
    </location>
</feature>
<dbReference type="PROSITE" id="PS00237">
    <property type="entry name" value="G_PROTEIN_RECEP_F1_1"/>
    <property type="match status" value="1"/>
</dbReference>
<dbReference type="AlphaFoldDB" id="H0W975"/>
<keyword evidence="5 12" id="KW-0552">Olfaction</keyword>
<dbReference type="OMA" id="YIYMQPS"/>
<evidence type="ECO:0000256" key="11">
    <source>
        <dbReference type="RuleBase" id="RU000688"/>
    </source>
</evidence>
<dbReference type="HOGENOM" id="CLU_012526_1_0_1"/>
<keyword evidence="6 12" id="KW-1133">Transmembrane helix</keyword>
<dbReference type="GO" id="GO:0004930">
    <property type="term" value="F:G protein-coupled receptor activity"/>
    <property type="evidence" value="ECO:0007669"/>
    <property type="project" value="UniProtKB-KW"/>
</dbReference>
<dbReference type="Pfam" id="PF13853">
    <property type="entry name" value="7tm_4"/>
    <property type="match status" value="1"/>
</dbReference>
<keyword evidence="15" id="KW-1185">Reference proteome</keyword>
<reference evidence="14" key="2">
    <citation type="submission" date="2025-08" db="UniProtKB">
        <authorList>
            <consortium name="Ensembl"/>
        </authorList>
    </citation>
    <scope>IDENTIFICATION</scope>
    <source>
        <strain evidence="14">2N</strain>
    </source>
</reference>
<comment type="subcellular location">
    <subcellularLocation>
        <location evidence="1 12">Cell membrane</location>
        <topology evidence="1 12">Multi-pass membrane protein</topology>
    </subcellularLocation>
</comment>
<dbReference type="VEuPathDB" id="HostDB:ENSCPOG00000026710"/>
<dbReference type="SUPFAM" id="SSF81321">
    <property type="entry name" value="Family A G protein-coupled receptor-like"/>
    <property type="match status" value="1"/>
</dbReference>
<evidence type="ECO:0000256" key="3">
    <source>
        <dbReference type="ARBA" id="ARBA00022606"/>
    </source>
</evidence>
<reference evidence="14" key="3">
    <citation type="submission" date="2025-09" db="UniProtKB">
        <authorList>
            <consortium name="Ensembl"/>
        </authorList>
    </citation>
    <scope>IDENTIFICATION</scope>
    <source>
        <strain evidence="14">2N</strain>
    </source>
</reference>
<evidence type="ECO:0000256" key="5">
    <source>
        <dbReference type="ARBA" id="ARBA00022725"/>
    </source>
</evidence>
<evidence type="ECO:0000259" key="13">
    <source>
        <dbReference type="PROSITE" id="PS50262"/>
    </source>
</evidence>
<feature type="transmembrane region" description="Helical" evidence="12">
    <location>
        <begin position="200"/>
        <end position="225"/>
    </location>
</feature>
<dbReference type="InterPro" id="IPR017452">
    <property type="entry name" value="GPCR_Rhodpsn_7TM"/>
</dbReference>